<protein>
    <submittedName>
        <fullName evidence="1">Uncharacterized protein</fullName>
    </submittedName>
</protein>
<sequence>MSFFECFSPGVAYDQYLVPLLVRLLMPGPSLFWTGDRTKTLIRRYSTLSSGESIYFKESKIERRNS</sequence>
<dbReference type="Proteomes" id="UP001472677">
    <property type="component" value="Unassembled WGS sequence"/>
</dbReference>
<evidence type="ECO:0000313" key="1">
    <source>
        <dbReference type="EMBL" id="KAK8575015.1"/>
    </source>
</evidence>
<name>A0ABR2F9K8_9ROSI</name>
<evidence type="ECO:0000313" key="2">
    <source>
        <dbReference type="Proteomes" id="UP001472677"/>
    </source>
</evidence>
<reference evidence="1 2" key="1">
    <citation type="journal article" date="2024" name="G3 (Bethesda)">
        <title>Genome assembly of Hibiscus sabdariffa L. provides insights into metabolisms of medicinal natural products.</title>
        <authorList>
            <person name="Kim T."/>
        </authorList>
    </citation>
    <scope>NUCLEOTIDE SEQUENCE [LARGE SCALE GENOMIC DNA]</scope>
    <source>
        <strain evidence="1">TK-2024</strain>
        <tissue evidence="1">Old leaves</tissue>
    </source>
</reference>
<keyword evidence="2" id="KW-1185">Reference proteome</keyword>
<proteinExistence type="predicted"/>
<accession>A0ABR2F9K8</accession>
<organism evidence="1 2">
    <name type="scientific">Hibiscus sabdariffa</name>
    <name type="common">roselle</name>
    <dbReference type="NCBI Taxonomy" id="183260"/>
    <lineage>
        <taxon>Eukaryota</taxon>
        <taxon>Viridiplantae</taxon>
        <taxon>Streptophyta</taxon>
        <taxon>Embryophyta</taxon>
        <taxon>Tracheophyta</taxon>
        <taxon>Spermatophyta</taxon>
        <taxon>Magnoliopsida</taxon>
        <taxon>eudicotyledons</taxon>
        <taxon>Gunneridae</taxon>
        <taxon>Pentapetalae</taxon>
        <taxon>rosids</taxon>
        <taxon>malvids</taxon>
        <taxon>Malvales</taxon>
        <taxon>Malvaceae</taxon>
        <taxon>Malvoideae</taxon>
        <taxon>Hibiscus</taxon>
    </lineage>
</organism>
<gene>
    <name evidence="1" type="ORF">V6N12_062692</name>
</gene>
<dbReference type="EMBL" id="JBBPBM010000007">
    <property type="protein sequence ID" value="KAK8575015.1"/>
    <property type="molecule type" value="Genomic_DNA"/>
</dbReference>
<comment type="caution">
    <text evidence="1">The sequence shown here is derived from an EMBL/GenBank/DDBJ whole genome shotgun (WGS) entry which is preliminary data.</text>
</comment>